<evidence type="ECO:0000313" key="5">
    <source>
        <dbReference type="EMBL" id="QBD76228.1"/>
    </source>
</evidence>
<dbReference type="Proteomes" id="UP000290365">
    <property type="component" value="Chromosome"/>
</dbReference>
<reference evidence="5 6" key="1">
    <citation type="submission" date="2019-01" db="EMBL/GenBank/DDBJ databases">
        <title>Ktedonosporobacter rubrisoli SCAWS-G2.</title>
        <authorList>
            <person name="Huang Y."/>
            <person name="Yan B."/>
        </authorList>
    </citation>
    <scope>NUCLEOTIDE SEQUENCE [LARGE SCALE GENOMIC DNA]</scope>
    <source>
        <strain evidence="5 6">SCAWS-G2</strain>
    </source>
</reference>
<dbReference type="PANTHER" id="PTHR44688">
    <property type="entry name" value="DNA-BINDING TRANSCRIPTIONAL ACTIVATOR DEVR_DOSR"/>
    <property type="match status" value="1"/>
</dbReference>
<dbReference type="PANTHER" id="PTHR44688:SF16">
    <property type="entry name" value="DNA-BINDING TRANSCRIPTIONAL ACTIVATOR DEVR_DOSR"/>
    <property type="match status" value="1"/>
</dbReference>
<gene>
    <name evidence="5" type="ORF">EPA93_09470</name>
</gene>
<dbReference type="InterPro" id="IPR016032">
    <property type="entry name" value="Sig_transdc_resp-reg_C-effctor"/>
</dbReference>
<dbReference type="Pfam" id="PF25873">
    <property type="entry name" value="WHD_MalT"/>
    <property type="match status" value="1"/>
</dbReference>
<evidence type="ECO:0000256" key="3">
    <source>
        <dbReference type="ARBA" id="ARBA00023163"/>
    </source>
</evidence>
<dbReference type="KEGG" id="kbs:EPA93_09470"/>
<dbReference type="Pfam" id="PF00196">
    <property type="entry name" value="GerE"/>
    <property type="match status" value="1"/>
</dbReference>
<name>A0A4P6JLW7_KTERU</name>
<dbReference type="InterPro" id="IPR000792">
    <property type="entry name" value="Tscrpt_reg_LuxR_C"/>
</dbReference>
<feature type="domain" description="HTH luxR-type" evidence="4">
    <location>
        <begin position="589"/>
        <end position="654"/>
    </location>
</feature>
<dbReference type="SMART" id="SM00421">
    <property type="entry name" value="HTH_LUXR"/>
    <property type="match status" value="1"/>
</dbReference>
<dbReference type="CDD" id="cd06170">
    <property type="entry name" value="LuxR_C_like"/>
    <property type="match status" value="1"/>
</dbReference>
<keyword evidence="3" id="KW-0804">Transcription</keyword>
<dbReference type="Pfam" id="PF17874">
    <property type="entry name" value="TPR_MalT"/>
    <property type="match status" value="1"/>
</dbReference>
<dbReference type="SUPFAM" id="SSF48452">
    <property type="entry name" value="TPR-like"/>
    <property type="match status" value="1"/>
</dbReference>
<evidence type="ECO:0000313" key="6">
    <source>
        <dbReference type="Proteomes" id="UP000290365"/>
    </source>
</evidence>
<dbReference type="SUPFAM" id="SSF46894">
    <property type="entry name" value="C-terminal effector domain of the bipartite response regulators"/>
    <property type="match status" value="1"/>
</dbReference>
<dbReference type="GO" id="GO:0003677">
    <property type="term" value="F:DNA binding"/>
    <property type="evidence" value="ECO:0007669"/>
    <property type="project" value="UniProtKB-KW"/>
</dbReference>
<dbReference type="PRINTS" id="PR00038">
    <property type="entry name" value="HTHLUXR"/>
</dbReference>
<dbReference type="InterPro" id="IPR041617">
    <property type="entry name" value="TPR_MalT"/>
</dbReference>
<proteinExistence type="predicted"/>
<keyword evidence="2" id="KW-0238">DNA-binding</keyword>
<accession>A0A4P6JLW7</accession>
<dbReference type="PROSITE" id="PS00622">
    <property type="entry name" value="HTH_LUXR_1"/>
    <property type="match status" value="1"/>
</dbReference>
<evidence type="ECO:0000256" key="2">
    <source>
        <dbReference type="ARBA" id="ARBA00023125"/>
    </source>
</evidence>
<dbReference type="Gene3D" id="1.25.40.10">
    <property type="entry name" value="Tetratricopeptide repeat domain"/>
    <property type="match status" value="1"/>
</dbReference>
<dbReference type="InterPro" id="IPR011990">
    <property type="entry name" value="TPR-like_helical_dom_sf"/>
</dbReference>
<keyword evidence="6" id="KW-1185">Reference proteome</keyword>
<protein>
    <recommendedName>
        <fullName evidence="4">HTH luxR-type domain-containing protein</fullName>
    </recommendedName>
</protein>
<evidence type="ECO:0000256" key="1">
    <source>
        <dbReference type="ARBA" id="ARBA00023015"/>
    </source>
</evidence>
<dbReference type="EMBL" id="CP035758">
    <property type="protein sequence ID" value="QBD76228.1"/>
    <property type="molecule type" value="Genomic_DNA"/>
</dbReference>
<dbReference type="AlphaFoldDB" id="A0A4P6JLW7"/>
<dbReference type="RefSeq" id="WP_129886823.1">
    <property type="nucleotide sequence ID" value="NZ_CP035758.1"/>
</dbReference>
<dbReference type="PROSITE" id="PS50043">
    <property type="entry name" value="HTH_LUXR_2"/>
    <property type="match status" value="1"/>
</dbReference>
<sequence>MEYLTSEAFHQQSESIQNILLHTSILERLNASLCSAVTGKANGHEILEALEKTGLFLEPLEGEPGWYRYHRCFQDFLYHLLQRSAREMLPKLHSRASSWFEQQADYPAAIEHALAARDFERAIKLIEQIAQPMLTQCKFALLVKWLMAIPDELILSHPLLCLTYAWAMMFQGYTSNIENYLRNVRLPASQETSAPTYGRVDEAYWKAVIAAVHGYLANLQGRIQDALKAANYAARHLPAIDLPIRIQTMMVTGVTIWLEGREAEAIPYFEQAYRDNLASGSLPFACVCAWVQAKLYAIQGSLHKSMALLQSAQQTIERAHEGKTNEPLLATGMLLLGMGDIYCQWNNTEEALHYLLKGIEMCKNWEARGLVGPALVDGLITLALMKQIQGQVAEADELVSQAEQYAYKYSLHFYTSLSLRIFRKRLQLEDGMRVTQFILDRLPQTSFLYELDQFMDVRLLLQQKEFDQALALLGNLLELAYSTGHLSSIIEIHVLQALAHYGKQDLMSAGRFLCQALAEGAPEHFMRNFLDKGRAMSELLERVLDLRRKAPRLDWPNFSQDYALGMLKVLKGSKWSLTRTERFVRKAPSVELLEPLTPKELEVLHLARQGLANQEIAEKMCLEVCTIRWHMKNMYGKLQVHNRVQLVMKAQELNL</sequence>
<dbReference type="GO" id="GO:0006355">
    <property type="term" value="P:regulation of DNA-templated transcription"/>
    <property type="evidence" value="ECO:0007669"/>
    <property type="project" value="InterPro"/>
</dbReference>
<evidence type="ECO:0000259" key="4">
    <source>
        <dbReference type="PROSITE" id="PS50043"/>
    </source>
</evidence>
<dbReference type="InterPro" id="IPR059106">
    <property type="entry name" value="WHD_MalT"/>
</dbReference>
<dbReference type="Gene3D" id="1.10.10.10">
    <property type="entry name" value="Winged helix-like DNA-binding domain superfamily/Winged helix DNA-binding domain"/>
    <property type="match status" value="1"/>
</dbReference>
<keyword evidence="1" id="KW-0805">Transcription regulation</keyword>
<dbReference type="InterPro" id="IPR036388">
    <property type="entry name" value="WH-like_DNA-bd_sf"/>
</dbReference>
<dbReference type="OrthoDB" id="138331at2"/>
<organism evidence="5 6">
    <name type="scientific">Ktedonosporobacter rubrisoli</name>
    <dbReference type="NCBI Taxonomy" id="2509675"/>
    <lineage>
        <taxon>Bacteria</taxon>
        <taxon>Bacillati</taxon>
        <taxon>Chloroflexota</taxon>
        <taxon>Ktedonobacteria</taxon>
        <taxon>Ktedonobacterales</taxon>
        <taxon>Ktedonosporobacteraceae</taxon>
        <taxon>Ktedonosporobacter</taxon>
    </lineage>
</organism>